<name>A0ABQ6YVQ6_9ENTE</name>
<reference evidence="8 9" key="1">
    <citation type="submission" date="2016-06" db="EMBL/GenBank/DDBJ databases">
        <title>Four novel species of enterococci isolated from chicken manure.</title>
        <authorList>
            <person name="Van Tyne D."/>
        </authorList>
    </citation>
    <scope>NUCLEOTIDE SEQUENCE [LARGE SCALE GENOMIC DNA]</scope>
    <source>
        <strain evidence="8 9">CU12B</strain>
    </source>
</reference>
<evidence type="ECO:0000259" key="7">
    <source>
        <dbReference type="PROSITE" id="PS50847"/>
    </source>
</evidence>
<keyword evidence="9" id="KW-1185">Reference proteome</keyword>
<evidence type="ECO:0000313" key="9">
    <source>
        <dbReference type="Proteomes" id="UP000782705"/>
    </source>
</evidence>
<evidence type="ECO:0000256" key="5">
    <source>
        <dbReference type="ARBA" id="ARBA00023088"/>
    </source>
</evidence>
<keyword evidence="6" id="KW-0472">Membrane</keyword>
<evidence type="ECO:0000313" key="8">
    <source>
        <dbReference type="EMBL" id="KAF1301396.1"/>
    </source>
</evidence>
<dbReference type="InterPro" id="IPR013783">
    <property type="entry name" value="Ig-like_fold"/>
</dbReference>
<dbReference type="Pfam" id="PF17802">
    <property type="entry name" value="SpaA"/>
    <property type="match status" value="2"/>
</dbReference>
<feature type="domain" description="Gram-positive cocci surface proteins LPxTG" evidence="7">
    <location>
        <begin position="549"/>
        <end position="583"/>
    </location>
</feature>
<evidence type="ECO:0000256" key="4">
    <source>
        <dbReference type="ARBA" id="ARBA00022729"/>
    </source>
</evidence>
<feature type="transmembrane region" description="Helical" evidence="6">
    <location>
        <begin position="558"/>
        <end position="577"/>
    </location>
</feature>
<dbReference type="PANTHER" id="PTHR36108:SF13">
    <property type="entry name" value="COLOSSIN-B-RELATED"/>
    <property type="match status" value="1"/>
</dbReference>
<evidence type="ECO:0000256" key="3">
    <source>
        <dbReference type="ARBA" id="ARBA00022525"/>
    </source>
</evidence>
<dbReference type="Proteomes" id="UP000782705">
    <property type="component" value="Unassembled WGS sequence"/>
</dbReference>
<keyword evidence="6" id="KW-0812">Transmembrane</keyword>
<keyword evidence="2" id="KW-0134">Cell wall</keyword>
<dbReference type="SUPFAM" id="SSF49478">
    <property type="entry name" value="Cna protein B-type domain"/>
    <property type="match status" value="2"/>
</dbReference>
<keyword evidence="4" id="KW-0732">Signal</keyword>
<keyword evidence="3" id="KW-0964">Secreted</keyword>
<dbReference type="Gene3D" id="2.60.40.10">
    <property type="entry name" value="Immunoglobulins"/>
    <property type="match status" value="2"/>
</dbReference>
<dbReference type="InterPro" id="IPR041033">
    <property type="entry name" value="SpaA_PFL_dom_1"/>
</dbReference>
<comment type="similarity">
    <text evidence="1">Belongs to the serine-aspartate repeat-containing protein (SDr) family.</text>
</comment>
<dbReference type="Pfam" id="PF20597">
    <property type="entry name" value="pAdhesive_15"/>
    <property type="match status" value="1"/>
</dbReference>
<dbReference type="NCBIfam" id="TIGR01167">
    <property type="entry name" value="LPXTG_anchor"/>
    <property type="match status" value="1"/>
</dbReference>
<sequence length="583" mass="63090">MKNKKWIGVLGIIGILLNILPFGAFTSVSADSVIQDGGTFYQDVPEAANSPLGAAQYFHIFANDVTLRTHTNGNIAAKNFNGGNANFGTNGYLDKEYFYLDNVQSINGNSGITGEDHNKLVVGASVSVDISNPNRPKINDTNMDHLTASQIYQDQGINQYINFTEEMERLSNASQKITSATPDLTFSASDFPDRNNRVIDVSSINKSAVFITLSADVLQTGTPLNIAGLEKGYDCSEVKSVFITVDTEGQDVYNSNSQINLSYTDGSERHNHEATDFSDSTILWNFTSMGTPYNGTVTIQSPWQGSILAPKATIDGSGVNIDGSIIADKFLGAGETHRWDWHGCFHSEEVGSVLLTKTDAKDQTKVLAGAEFSLYNSDGKLIKDGLTTDENGQLSYENLAIGNYYFVETKAPAGYQLDASEHHFEIKAGETAKPVGVTVTNEADKEEVGSVLLTKTDAKDQTKVLAGAEFSLYNSDGKLIKDGLTTDENGQLSYENLAIGNYYFVETKAPAGYQLDASEHHFEIKSGETAKPVGVTVTNEADKEEGSNLPKTGMKSESSLLVIGALLLIMGLASIWIRNRNKA</sequence>
<proteinExistence type="inferred from homology"/>
<dbReference type="RefSeq" id="WP_161903323.1">
    <property type="nucleotide sequence ID" value="NZ_MAEL01000058.1"/>
</dbReference>
<evidence type="ECO:0000256" key="2">
    <source>
        <dbReference type="ARBA" id="ARBA00022512"/>
    </source>
</evidence>
<dbReference type="NCBIfam" id="TIGR04215">
    <property type="entry name" value="choice_anch_A"/>
    <property type="match status" value="1"/>
</dbReference>
<evidence type="ECO:0000256" key="1">
    <source>
        <dbReference type="ARBA" id="ARBA00007257"/>
    </source>
</evidence>
<organism evidence="8 9">
    <name type="scientific">Candidatus Enterococcus willemsii</name>
    <dbReference type="NCBI Taxonomy" id="1857215"/>
    <lineage>
        <taxon>Bacteria</taxon>
        <taxon>Bacillati</taxon>
        <taxon>Bacillota</taxon>
        <taxon>Bacilli</taxon>
        <taxon>Lactobacillales</taxon>
        <taxon>Enterococcaceae</taxon>
        <taxon>Enterococcus</taxon>
    </lineage>
</organism>
<dbReference type="InterPro" id="IPR026588">
    <property type="entry name" value="Choice_anch_A"/>
</dbReference>
<keyword evidence="5" id="KW-0572">Peptidoglycan-anchor</keyword>
<protein>
    <recommendedName>
        <fullName evidence="7">Gram-positive cocci surface proteins LPxTG domain-containing protein</fullName>
    </recommendedName>
</protein>
<dbReference type="PROSITE" id="PS50847">
    <property type="entry name" value="GRAM_POS_ANCHORING"/>
    <property type="match status" value="1"/>
</dbReference>
<comment type="caution">
    <text evidence="8">The sequence shown here is derived from an EMBL/GenBank/DDBJ whole genome shotgun (WGS) entry which is preliminary data.</text>
</comment>
<accession>A0ABQ6YVQ6</accession>
<dbReference type="PANTHER" id="PTHR36108">
    <property type="entry name" value="COLOSSIN-B-RELATED"/>
    <property type="match status" value="1"/>
</dbReference>
<dbReference type="EMBL" id="MAEL01000058">
    <property type="protein sequence ID" value="KAF1301396.1"/>
    <property type="molecule type" value="Genomic_DNA"/>
</dbReference>
<keyword evidence="6" id="KW-1133">Transmembrane helix</keyword>
<gene>
    <name evidence="8" type="ORF">BAU17_12355</name>
</gene>
<evidence type="ECO:0000256" key="6">
    <source>
        <dbReference type="SAM" id="Phobius"/>
    </source>
</evidence>
<dbReference type="InterPro" id="IPR019931">
    <property type="entry name" value="LPXTG_anchor"/>
</dbReference>